<proteinExistence type="predicted"/>
<protein>
    <recommendedName>
        <fullName evidence="3">DUF3563 domain-containing protein</fullName>
    </recommendedName>
</protein>
<sequence length="64" mass="7445">MNSPITSLWTRLADTARHFFRRAATGASDGLEEYLSSAKTLHQLEDMQRQWDRAHRNPHHHGAY</sequence>
<evidence type="ECO:0008006" key="3">
    <source>
        <dbReference type="Google" id="ProtNLM"/>
    </source>
</evidence>
<keyword evidence="2" id="KW-1185">Reference proteome</keyword>
<gene>
    <name evidence="1" type="ORF">J2X09_002094</name>
</gene>
<reference evidence="1 2" key="1">
    <citation type="submission" date="2023-07" db="EMBL/GenBank/DDBJ databases">
        <title>Sorghum-associated microbial communities from plants grown in Nebraska, USA.</title>
        <authorList>
            <person name="Schachtman D."/>
        </authorList>
    </citation>
    <scope>NUCLEOTIDE SEQUENCE [LARGE SCALE GENOMIC DNA]</scope>
    <source>
        <strain evidence="1 2">BE240</strain>
    </source>
</reference>
<name>A0ABU1VA57_9BURK</name>
<evidence type="ECO:0000313" key="2">
    <source>
        <dbReference type="Proteomes" id="UP001265550"/>
    </source>
</evidence>
<evidence type="ECO:0000313" key="1">
    <source>
        <dbReference type="EMBL" id="MDR7094353.1"/>
    </source>
</evidence>
<accession>A0ABU1VA57</accession>
<organism evidence="1 2">
    <name type="scientific">Hydrogenophaga laconesensis</name>
    <dbReference type="NCBI Taxonomy" id="1805971"/>
    <lineage>
        <taxon>Bacteria</taxon>
        <taxon>Pseudomonadati</taxon>
        <taxon>Pseudomonadota</taxon>
        <taxon>Betaproteobacteria</taxon>
        <taxon>Burkholderiales</taxon>
        <taxon>Comamonadaceae</taxon>
        <taxon>Hydrogenophaga</taxon>
    </lineage>
</organism>
<dbReference type="Proteomes" id="UP001265550">
    <property type="component" value="Unassembled WGS sequence"/>
</dbReference>
<dbReference type="EMBL" id="JAVDWE010000005">
    <property type="protein sequence ID" value="MDR7094353.1"/>
    <property type="molecule type" value="Genomic_DNA"/>
</dbReference>
<dbReference type="RefSeq" id="WP_204733362.1">
    <property type="nucleotide sequence ID" value="NZ_JAVDWE010000005.1"/>
</dbReference>
<comment type="caution">
    <text evidence="1">The sequence shown here is derived from an EMBL/GenBank/DDBJ whole genome shotgun (WGS) entry which is preliminary data.</text>
</comment>